<gene>
    <name evidence="8" type="ORF">DFR57_107174</name>
</gene>
<dbReference type="GO" id="GO:0005524">
    <property type="term" value="F:ATP binding"/>
    <property type="evidence" value="ECO:0007669"/>
    <property type="project" value="UniProtKB-KW"/>
</dbReference>
<dbReference type="EMBL" id="QPJJ01000007">
    <property type="protein sequence ID" value="RCW69784.1"/>
    <property type="molecule type" value="Genomic_DNA"/>
</dbReference>
<dbReference type="PROSITE" id="PS00211">
    <property type="entry name" value="ABC_TRANSPORTER_1"/>
    <property type="match status" value="1"/>
</dbReference>
<dbReference type="NCBIfam" id="NF008653">
    <property type="entry name" value="PRK11650.1"/>
    <property type="match status" value="1"/>
</dbReference>
<dbReference type="PANTHER" id="PTHR43875:SF15">
    <property type="entry name" value="TREHALOSE IMPORT ATP-BINDING PROTEIN SUGC"/>
    <property type="match status" value="1"/>
</dbReference>
<dbReference type="FunFam" id="3.40.50.300:FF:000042">
    <property type="entry name" value="Maltose/maltodextrin ABC transporter, ATP-binding protein"/>
    <property type="match status" value="1"/>
</dbReference>
<dbReference type="GO" id="GO:0016887">
    <property type="term" value="F:ATP hydrolysis activity"/>
    <property type="evidence" value="ECO:0007669"/>
    <property type="project" value="InterPro"/>
</dbReference>
<dbReference type="Gene3D" id="2.40.50.100">
    <property type="match status" value="1"/>
</dbReference>
<dbReference type="InterPro" id="IPR003439">
    <property type="entry name" value="ABC_transporter-like_ATP-bd"/>
</dbReference>
<dbReference type="InterPro" id="IPR003593">
    <property type="entry name" value="AAA+_ATPase"/>
</dbReference>
<dbReference type="PROSITE" id="PS50893">
    <property type="entry name" value="ABC_TRANSPORTER_2"/>
    <property type="match status" value="1"/>
</dbReference>
<keyword evidence="4 8" id="KW-0067">ATP-binding</keyword>
<dbReference type="InterPro" id="IPR027417">
    <property type="entry name" value="P-loop_NTPase"/>
</dbReference>
<evidence type="ECO:0000256" key="4">
    <source>
        <dbReference type="ARBA" id="ARBA00022840"/>
    </source>
</evidence>
<dbReference type="SUPFAM" id="SSF50331">
    <property type="entry name" value="MOP-like"/>
    <property type="match status" value="1"/>
</dbReference>
<proteinExistence type="predicted"/>
<dbReference type="Gene3D" id="3.40.50.300">
    <property type="entry name" value="P-loop containing nucleotide triphosphate hydrolases"/>
    <property type="match status" value="1"/>
</dbReference>
<accession>A0A368XUS9</accession>
<name>A0A368XUS9_9BACI</name>
<dbReference type="InterPro" id="IPR040582">
    <property type="entry name" value="OB_MalK-like"/>
</dbReference>
<keyword evidence="5" id="KW-1278">Translocase</keyword>
<dbReference type="SUPFAM" id="SSF52540">
    <property type="entry name" value="P-loop containing nucleoside triphosphate hydrolases"/>
    <property type="match status" value="1"/>
</dbReference>
<evidence type="ECO:0000259" key="7">
    <source>
        <dbReference type="PROSITE" id="PS50893"/>
    </source>
</evidence>
<sequence>MKQVELINLSKSYEKQTEVLNEINLSIDEGEFFVLVGPSGSGKSTLLRMIAGLEDITSGVLKINEKVVNHLPPKDRDLSMVFQNYALYPHLSVEQNILFGLHAKKVAKKEQQKRLHETADMMGLGSLLKRKPKQLSGGQRQRVALARSVVSECPLCLMDEPLSNLDAKLRAHMRMEIRRLQKRLGLTMVYVTHDQVEAMTMGDRIMVLNEGKIQQVGDPITLYNEPANLFVASFIGSPKMNMGQAKIEDHHLVIENELKIPLDLTELLKITKNKGLTVGMRAEHIFRGEAEETTHLLEVVNVEQLGNETLLTFEIGKELWTAKWLGQWQVSVGNKVPVNISMKNMSFFDSETGELIKAASTPTNQEVVAI</sequence>
<reference evidence="8 9" key="1">
    <citation type="submission" date="2018-07" db="EMBL/GenBank/DDBJ databases">
        <title>Genomic Encyclopedia of Type Strains, Phase IV (KMG-IV): sequencing the most valuable type-strain genomes for metagenomic binning, comparative biology and taxonomic classification.</title>
        <authorList>
            <person name="Goeker M."/>
        </authorList>
    </citation>
    <scope>NUCLEOTIDE SEQUENCE [LARGE SCALE GENOMIC DNA]</scope>
    <source>
        <strain evidence="8 9">DSM 27696</strain>
    </source>
</reference>
<evidence type="ECO:0000256" key="2">
    <source>
        <dbReference type="ARBA" id="ARBA00022475"/>
    </source>
</evidence>
<dbReference type="OrthoDB" id="9802264at2"/>
<keyword evidence="3" id="KW-0547">Nucleotide-binding</keyword>
<dbReference type="InterPro" id="IPR047641">
    <property type="entry name" value="ABC_transpr_MalK/UgpC-like"/>
</dbReference>
<dbReference type="SMART" id="SM00382">
    <property type="entry name" value="AAA"/>
    <property type="match status" value="1"/>
</dbReference>
<dbReference type="InterPro" id="IPR008995">
    <property type="entry name" value="Mo/tungstate-bd_C_term_dom"/>
</dbReference>
<dbReference type="GO" id="GO:0140359">
    <property type="term" value="F:ABC-type transporter activity"/>
    <property type="evidence" value="ECO:0007669"/>
    <property type="project" value="InterPro"/>
</dbReference>
<evidence type="ECO:0000256" key="3">
    <source>
        <dbReference type="ARBA" id="ARBA00022741"/>
    </source>
</evidence>
<dbReference type="Pfam" id="PF17912">
    <property type="entry name" value="OB_MalK"/>
    <property type="match status" value="1"/>
</dbReference>
<keyword evidence="2" id="KW-1003">Cell membrane</keyword>
<dbReference type="Gene3D" id="2.40.50.140">
    <property type="entry name" value="Nucleic acid-binding proteins"/>
    <property type="match status" value="1"/>
</dbReference>
<keyword evidence="1" id="KW-0813">Transport</keyword>
<dbReference type="CDD" id="cd03301">
    <property type="entry name" value="ABC_MalK_N"/>
    <property type="match status" value="1"/>
</dbReference>
<dbReference type="RefSeq" id="WP_114352999.1">
    <property type="nucleotide sequence ID" value="NZ_QPJJ01000007.1"/>
</dbReference>
<evidence type="ECO:0000256" key="6">
    <source>
        <dbReference type="ARBA" id="ARBA00023136"/>
    </source>
</evidence>
<keyword evidence="6" id="KW-0472">Membrane</keyword>
<evidence type="ECO:0000313" key="9">
    <source>
        <dbReference type="Proteomes" id="UP000252585"/>
    </source>
</evidence>
<comment type="caution">
    <text evidence="8">The sequence shown here is derived from an EMBL/GenBank/DDBJ whole genome shotgun (WGS) entry which is preliminary data.</text>
</comment>
<protein>
    <submittedName>
        <fullName evidence="8">Carbohydrate ABC transporter ATP-binding protein (CUT1 family)</fullName>
    </submittedName>
</protein>
<dbReference type="InterPro" id="IPR012340">
    <property type="entry name" value="NA-bd_OB-fold"/>
</dbReference>
<evidence type="ECO:0000313" key="8">
    <source>
        <dbReference type="EMBL" id="RCW69784.1"/>
    </source>
</evidence>
<keyword evidence="9" id="KW-1185">Reference proteome</keyword>
<dbReference type="AlphaFoldDB" id="A0A368XUS9"/>
<dbReference type="GO" id="GO:0055052">
    <property type="term" value="C:ATP-binding cassette (ABC) transporter complex, substrate-binding subunit-containing"/>
    <property type="evidence" value="ECO:0007669"/>
    <property type="project" value="TreeGrafter"/>
</dbReference>
<evidence type="ECO:0000256" key="5">
    <source>
        <dbReference type="ARBA" id="ARBA00022967"/>
    </source>
</evidence>
<dbReference type="Proteomes" id="UP000252585">
    <property type="component" value="Unassembled WGS sequence"/>
</dbReference>
<dbReference type="PANTHER" id="PTHR43875">
    <property type="entry name" value="MALTODEXTRIN IMPORT ATP-BINDING PROTEIN MSMX"/>
    <property type="match status" value="1"/>
</dbReference>
<dbReference type="GO" id="GO:0008643">
    <property type="term" value="P:carbohydrate transport"/>
    <property type="evidence" value="ECO:0007669"/>
    <property type="project" value="InterPro"/>
</dbReference>
<evidence type="ECO:0000256" key="1">
    <source>
        <dbReference type="ARBA" id="ARBA00022448"/>
    </source>
</evidence>
<dbReference type="InterPro" id="IPR015855">
    <property type="entry name" value="ABC_transpr_MalK-like"/>
</dbReference>
<organism evidence="8 9">
    <name type="scientific">Saliterribacillus persicus</name>
    <dbReference type="NCBI Taxonomy" id="930114"/>
    <lineage>
        <taxon>Bacteria</taxon>
        <taxon>Bacillati</taxon>
        <taxon>Bacillota</taxon>
        <taxon>Bacilli</taxon>
        <taxon>Bacillales</taxon>
        <taxon>Bacillaceae</taxon>
        <taxon>Saliterribacillus</taxon>
    </lineage>
</organism>
<feature type="domain" description="ABC transporter" evidence="7">
    <location>
        <begin position="4"/>
        <end position="235"/>
    </location>
</feature>
<dbReference type="InterPro" id="IPR017871">
    <property type="entry name" value="ABC_transporter-like_CS"/>
</dbReference>
<dbReference type="Pfam" id="PF00005">
    <property type="entry name" value="ABC_tran"/>
    <property type="match status" value="1"/>
</dbReference>